<reference evidence="3" key="1">
    <citation type="submission" date="2012-02" db="EMBL/GenBank/DDBJ databases">
        <title>Complete sequence of Desulfitobacterium dichloroeliminans LMG P-21439.</title>
        <authorList>
            <person name="Lucas S."/>
            <person name="Han J."/>
            <person name="Lapidus A."/>
            <person name="Cheng J.-F."/>
            <person name="Goodwin L."/>
            <person name="Pitluck S."/>
            <person name="Peters L."/>
            <person name="Ovchinnikova G."/>
            <person name="Teshima H."/>
            <person name="Detter J.C."/>
            <person name="Han C."/>
            <person name="Tapia R."/>
            <person name="Land M."/>
            <person name="Hauser L."/>
            <person name="Kyrpides N."/>
            <person name="Ivanova N."/>
            <person name="Pagani I."/>
            <person name="Kruse T."/>
            <person name="de Vos W.M."/>
            <person name="Boon N."/>
            <person name="Smidt H."/>
            <person name="Woyke T."/>
        </authorList>
    </citation>
    <scope>NUCLEOTIDE SEQUENCE [LARGE SCALE GENOMIC DNA]</scope>
    <source>
        <strain evidence="3">LMG P-21439 / DCA1</strain>
    </source>
</reference>
<evidence type="ECO:0000313" key="2">
    <source>
        <dbReference type="EMBL" id="AGA69891.1"/>
    </source>
</evidence>
<evidence type="ECO:0000313" key="3">
    <source>
        <dbReference type="Proteomes" id="UP000010797"/>
    </source>
</evidence>
<protein>
    <submittedName>
        <fullName evidence="2">Tfp pilus assembly protein PilO</fullName>
    </submittedName>
</protein>
<dbReference type="EMBL" id="CP003344">
    <property type="protein sequence ID" value="AGA69891.1"/>
    <property type="molecule type" value="Genomic_DNA"/>
</dbReference>
<sequence>MSKESRQLILLLILVTIGLSYSYYTYLFAPKWTEIQGLQHYIEERQSRYTSLLGYQERSSSLQREVAQLETKYNTLRNQIPQKIDKPKLVVDLYTVAKMNQVQPQAVTFESLEAIDSYVTQSLTFTCLGNRQGIINMINDIQRSEGQRFNLESMNFTNDKGILHGEIHLIAYAGKAGEEQPQTENAQSR</sequence>
<dbReference type="eggNOG" id="ENOG5033KGT">
    <property type="taxonomic scope" value="Bacteria"/>
</dbReference>
<dbReference type="Pfam" id="PF04350">
    <property type="entry name" value="PilO"/>
    <property type="match status" value="1"/>
</dbReference>
<dbReference type="GO" id="GO:0043107">
    <property type="term" value="P:type IV pilus-dependent motility"/>
    <property type="evidence" value="ECO:0007669"/>
    <property type="project" value="InterPro"/>
</dbReference>
<dbReference type="OrthoDB" id="1797571at2"/>
<feature type="coiled-coil region" evidence="1">
    <location>
        <begin position="52"/>
        <end position="86"/>
    </location>
</feature>
<dbReference type="Proteomes" id="UP000010797">
    <property type="component" value="Chromosome"/>
</dbReference>
<organism evidence="2 3">
    <name type="scientific">Desulfitobacterium dichloroeliminans (strain LMG P-21439 / DCA1)</name>
    <dbReference type="NCBI Taxonomy" id="871963"/>
    <lineage>
        <taxon>Bacteria</taxon>
        <taxon>Bacillati</taxon>
        <taxon>Bacillota</taxon>
        <taxon>Clostridia</taxon>
        <taxon>Eubacteriales</taxon>
        <taxon>Desulfitobacteriaceae</taxon>
        <taxon>Desulfitobacterium</taxon>
    </lineage>
</organism>
<name>L0FB57_DESDL</name>
<dbReference type="STRING" id="871963.Desdi_2467"/>
<keyword evidence="1" id="KW-0175">Coiled coil</keyword>
<dbReference type="GO" id="GO:0043683">
    <property type="term" value="P:type IV pilus assembly"/>
    <property type="evidence" value="ECO:0007669"/>
    <property type="project" value="InterPro"/>
</dbReference>
<dbReference type="InterPro" id="IPR007445">
    <property type="entry name" value="PilO"/>
</dbReference>
<dbReference type="KEGG" id="ddl:Desdi_2467"/>
<dbReference type="AlphaFoldDB" id="L0FB57"/>
<keyword evidence="3" id="KW-1185">Reference proteome</keyword>
<evidence type="ECO:0000256" key="1">
    <source>
        <dbReference type="SAM" id="Coils"/>
    </source>
</evidence>
<dbReference type="HOGENOM" id="CLU_105791_0_0_9"/>
<gene>
    <name evidence="2" type="ordered locus">Desdi_2467</name>
</gene>
<dbReference type="RefSeq" id="WP_015262862.1">
    <property type="nucleotide sequence ID" value="NC_019903.1"/>
</dbReference>
<proteinExistence type="predicted"/>
<accession>L0FB57</accession>